<dbReference type="AlphaFoldDB" id="A0A250VEE8"/>
<dbReference type="InterPro" id="IPR009057">
    <property type="entry name" value="Homeodomain-like_sf"/>
</dbReference>
<evidence type="ECO:0000256" key="3">
    <source>
        <dbReference type="ARBA" id="ARBA00023163"/>
    </source>
</evidence>
<feature type="domain" description="HTH tetR-type" evidence="5">
    <location>
        <begin position="6"/>
        <end position="66"/>
    </location>
</feature>
<keyword evidence="7" id="KW-1185">Reference proteome</keyword>
<dbReference type="PANTHER" id="PTHR30055:SF238">
    <property type="entry name" value="MYCOFACTOCIN BIOSYNTHESIS TRANSCRIPTIONAL REGULATOR MFTR-RELATED"/>
    <property type="match status" value="1"/>
</dbReference>
<keyword evidence="3" id="KW-0804">Transcription</keyword>
<dbReference type="Pfam" id="PF00440">
    <property type="entry name" value="TetR_N"/>
    <property type="match status" value="1"/>
</dbReference>
<dbReference type="InterPro" id="IPR001647">
    <property type="entry name" value="HTH_TetR"/>
</dbReference>
<feature type="DNA-binding region" description="H-T-H motif" evidence="4">
    <location>
        <begin position="29"/>
        <end position="48"/>
    </location>
</feature>
<keyword evidence="1" id="KW-0805">Transcription regulation</keyword>
<dbReference type="Pfam" id="PF17754">
    <property type="entry name" value="TetR_C_14"/>
    <property type="match status" value="1"/>
</dbReference>
<dbReference type="GO" id="GO:0000976">
    <property type="term" value="F:transcription cis-regulatory region binding"/>
    <property type="evidence" value="ECO:0007669"/>
    <property type="project" value="TreeGrafter"/>
</dbReference>
<name>A0A250VEE8_STROL</name>
<accession>A0A250VEE8</accession>
<reference evidence="7" key="1">
    <citation type="submission" date="2017-05" db="EMBL/GenBank/DDBJ databases">
        <title>Streptomyces olivochromogenes NBRC 3561 whole genome shotgun sequence.</title>
        <authorList>
            <person name="Dohra H."/>
            <person name="Kodani S."/>
        </authorList>
    </citation>
    <scope>NUCLEOTIDE SEQUENCE [LARGE SCALE GENOMIC DNA]</scope>
    <source>
        <strain evidence="7">NBRC 3561</strain>
    </source>
</reference>
<sequence>MGRWEPNAHGRLAAAALELYSERGYEQTTVAEIARRAGLTERTFFRHYADKREVLFATSGEFQELFVRAVAGALKSAAPIDALAVGLDAVSEMLTDQRDCVRTRQAVIMANPELQERDLIKLTSMSAALADTLRRHGVTEPAASLAAEAGVAVFKVGFERWVAGDEERELSRLMRESLDELKAVTAGR</sequence>
<dbReference type="Gene3D" id="1.10.357.10">
    <property type="entry name" value="Tetracycline Repressor, domain 2"/>
    <property type="match status" value="1"/>
</dbReference>
<evidence type="ECO:0000313" key="6">
    <source>
        <dbReference type="EMBL" id="GAX52380.1"/>
    </source>
</evidence>
<evidence type="ECO:0000256" key="1">
    <source>
        <dbReference type="ARBA" id="ARBA00023015"/>
    </source>
</evidence>
<dbReference type="RefSeq" id="WP_067367217.1">
    <property type="nucleotide sequence ID" value="NZ_BDQI01000007.1"/>
</dbReference>
<comment type="caution">
    <text evidence="6">The sequence shown here is derived from an EMBL/GenBank/DDBJ whole genome shotgun (WGS) entry which is preliminary data.</text>
</comment>
<evidence type="ECO:0000256" key="4">
    <source>
        <dbReference type="PROSITE-ProRule" id="PRU00335"/>
    </source>
</evidence>
<evidence type="ECO:0000259" key="5">
    <source>
        <dbReference type="PROSITE" id="PS50977"/>
    </source>
</evidence>
<dbReference type="GO" id="GO:0003700">
    <property type="term" value="F:DNA-binding transcription factor activity"/>
    <property type="evidence" value="ECO:0007669"/>
    <property type="project" value="TreeGrafter"/>
</dbReference>
<dbReference type="Proteomes" id="UP000217446">
    <property type="component" value="Unassembled WGS sequence"/>
</dbReference>
<dbReference type="STRING" id="1963.AQJ27_14070"/>
<dbReference type="PRINTS" id="PR00455">
    <property type="entry name" value="HTHTETR"/>
</dbReference>
<dbReference type="InterPro" id="IPR041347">
    <property type="entry name" value="MftR_C"/>
</dbReference>
<dbReference type="PANTHER" id="PTHR30055">
    <property type="entry name" value="HTH-TYPE TRANSCRIPTIONAL REGULATOR RUTR"/>
    <property type="match status" value="1"/>
</dbReference>
<gene>
    <name evidence="6" type="ORF">SO3561_03894</name>
</gene>
<dbReference type="InterPro" id="IPR050109">
    <property type="entry name" value="HTH-type_TetR-like_transc_reg"/>
</dbReference>
<evidence type="ECO:0000313" key="7">
    <source>
        <dbReference type="Proteomes" id="UP000217446"/>
    </source>
</evidence>
<organism evidence="6 7">
    <name type="scientific">Streptomyces olivochromogenes</name>
    <dbReference type="NCBI Taxonomy" id="1963"/>
    <lineage>
        <taxon>Bacteria</taxon>
        <taxon>Bacillati</taxon>
        <taxon>Actinomycetota</taxon>
        <taxon>Actinomycetes</taxon>
        <taxon>Kitasatosporales</taxon>
        <taxon>Streptomycetaceae</taxon>
        <taxon>Streptomyces</taxon>
    </lineage>
</organism>
<protein>
    <submittedName>
        <fullName evidence="6">TetR family transcriptional regulator</fullName>
    </submittedName>
</protein>
<dbReference type="SUPFAM" id="SSF46689">
    <property type="entry name" value="Homeodomain-like"/>
    <property type="match status" value="1"/>
</dbReference>
<keyword evidence="2 4" id="KW-0238">DNA-binding</keyword>
<dbReference type="EMBL" id="BDQI01000007">
    <property type="protein sequence ID" value="GAX52380.1"/>
    <property type="molecule type" value="Genomic_DNA"/>
</dbReference>
<dbReference type="PROSITE" id="PS50977">
    <property type="entry name" value="HTH_TETR_2"/>
    <property type="match status" value="1"/>
</dbReference>
<evidence type="ECO:0000256" key="2">
    <source>
        <dbReference type="ARBA" id="ARBA00023125"/>
    </source>
</evidence>
<proteinExistence type="predicted"/>